<dbReference type="AlphaFoldDB" id="A0AAV6ILJ1"/>
<sequence>MLTSRGAQNTGVKSSGSQIYLMRHRFQNMECQLRFQDSFANRPVHLERPVDFSSLPSSSFPLWLQYQRWEALTTLQGMVNRSLVREFFNNIYSYDENSECLFSWVRGFDIEVSPSILGSLVGLAPLDEYVYPLKTVCRRFNLTTKQDISVDLTGRSLNWENGVVRHGLLTRDFRLLNLFFCHNVDPNSHSSEISPSRGFALQAISKNQKVDWCRVAFMSIAKFGYRNTNVSSVLPFGILISHLLLNNHVPEYVGDDDRVPSLSVSPFIDSHIVALSSAHASANGDGVAEDTDDEPHRGRTLDPNFVNLRGQLAAIVATGRRLEMVVTHMETRQIAMQDEQRAFYHAANLRHTAAQLHEGEVGEFIRYTRLFFNRHPDFHPPPPR</sequence>
<feature type="region of interest" description="Disordered" evidence="1">
    <location>
        <begin position="282"/>
        <end position="302"/>
    </location>
</feature>
<protein>
    <recommendedName>
        <fullName evidence="2">Putative plant transposon protein domain-containing protein</fullName>
    </recommendedName>
</protein>
<organism evidence="3 4">
    <name type="scientific">Rhododendron griersonianum</name>
    <dbReference type="NCBI Taxonomy" id="479676"/>
    <lineage>
        <taxon>Eukaryota</taxon>
        <taxon>Viridiplantae</taxon>
        <taxon>Streptophyta</taxon>
        <taxon>Embryophyta</taxon>
        <taxon>Tracheophyta</taxon>
        <taxon>Spermatophyta</taxon>
        <taxon>Magnoliopsida</taxon>
        <taxon>eudicotyledons</taxon>
        <taxon>Gunneridae</taxon>
        <taxon>Pentapetalae</taxon>
        <taxon>asterids</taxon>
        <taxon>Ericales</taxon>
        <taxon>Ericaceae</taxon>
        <taxon>Ericoideae</taxon>
        <taxon>Rhodoreae</taxon>
        <taxon>Rhododendron</taxon>
    </lineage>
</organism>
<reference evidence="3" key="1">
    <citation type="submission" date="2020-08" db="EMBL/GenBank/DDBJ databases">
        <title>Plant Genome Project.</title>
        <authorList>
            <person name="Zhang R.-G."/>
        </authorList>
    </citation>
    <scope>NUCLEOTIDE SEQUENCE</scope>
    <source>
        <strain evidence="3">WSP0</strain>
        <tissue evidence="3">Leaf</tissue>
    </source>
</reference>
<keyword evidence="4" id="KW-1185">Reference proteome</keyword>
<dbReference type="Pfam" id="PF20167">
    <property type="entry name" value="Transposase_32"/>
    <property type="match status" value="1"/>
</dbReference>
<comment type="caution">
    <text evidence="3">The sequence shown here is derived from an EMBL/GenBank/DDBJ whole genome shotgun (WGS) entry which is preliminary data.</text>
</comment>
<gene>
    <name evidence="3" type="ORF">RHGRI_029411</name>
</gene>
<accession>A0AAV6ILJ1</accession>
<evidence type="ECO:0000259" key="2">
    <source>
        <dbReference type="Pfam" id="PF20167"/>
    </source>
</evidence>
<dbReference type="Proteomes" id="UP000823749">
    <property type="component" value="Chromosome 10"/>
</dbReference>
<evidence type="ECO:0000256" key="1">
    <source>
        <dbReference type="SAM" id="MobiDB-lite"/>
    </source>
</evidence>
<dbReference type="InterPro" id="IPR046796">
    <property type="entry name" value="Transposase_32_dom"/>
</dbReference>
<proteinExistence type="predicted"/>
<dbReference type="EMBL" id="JACTNZ010000010">
    <property type="protein sequence ID" value="KAG5528740.1"/>
    <property type="molecule type" value="Genomic_DNA"/>
</dbReference>
<evidence type="ECO:0000313" key="3">
    <source>
        <dbReference type="EMBL" id="KAG5528740.1"/>
    </source>
</evidence>
<evidence type="ECO:0000313" key="4">
    <source>
        <dbReference type="Proteomes" id="UP000823749"/>
    </source>
</evidence>
<name>A0AAV6ILJ1_9ERIC</name>
<feature type="domain" description="Putative plant transposon protein" evidence="2">
    <location>
        <begin position="67"/>
        <end position="250"/>
    </location>
</feature>